<evidence type="ECO:0000313" key="4">
    <source>
        <dbReference type="Proteomes" id="UP001279734"/>
    </source>
</evidence>
<protein>
    <submittedName>
        <fullName evidence="3">Uncharacterized protein</fullName>
    </submittedName>
</protein>
<dbReference type="Proteomes" id="UP001279734">
    <property type="component" value="Unassembled WGS sequence"/>
</dbReference>
<dbReference type="EMBL" id="BSYO01000022">
    <property type="protein sequence ID" value="GMH21084.1"/>
    <property type="molecule type" value="Genomic_DNA"/>
</dbReference>
<keyword evidence="1" id="KW-0812">Transmembrane</keyword>
<keyword evidence="2" id="KW-0732">Signal</keyword>
<name>A0AAD3T1P4_NEPGR</name>
<gene>
    <name evidence="3" type="ORF">Nepgr_022926</name>
</gene>
<feature type="signal peptide" evidence="2">
    <location>
        <begin position="1"/>
        <end position="17"/>
    </location>
</feature>
<keyword evidence="4" id="KW-1185">Reference proteome</keyword>
<evidence type="ECO:0000313" key="3">
    <source>
        <dbReference type="EMBL" id="GMH21084.1"/>
    </source>
</evidence>
<feature type="transmembrane region" description="Helical" evidence="1">
    <location>
        <begin position="47"/>
        <end position="69"/>
    </location>
</feature>
<proteinExistence type="predicted"/>
<comment type="caution">
    <text evidence="3">The sequence shown here is derived from an EMBL/GenBank/DDBJ whole genome shotgun (WGS) entry which is preliminary data.</text>
</comment>
<keyword evidence="1" id="KW-1133">Transmembrane helix</keyword>
<reference evidence="3" key="1">
    <citation type="submission" date="2023-05" db="EMBL/GenBank/DDBJ databases">
        <title>Nepenthes gracilis genome sequencing.</title>
        <authorList>
            <person name="Fukushima K."/>
        </authorList>
    </citation>
    <scope>NUCLEOTIDE SEQUENCE</scope>
    <source>
        <strain evidence="3">SING2019-196</strain>
    </source>
</reference>
<evidence type="ECO:0000256" key="1">
    <source>
        <dbReference type="SAM" id="Phobius"/>
    </source>
</evidence>
<dbReference type="AlphaFoldDB" id="A0AAD3T1P4"/>
<evidence type="ECO:0000256" key="2">
    <source>
        <dbReference type="SAM" id="SignalP"/>
    </source>
</evidence>
<feature type="chain" id="PRO_5041926679" evidence="2">
    <location>
        <begin position="18"/>
        <end position="96"/>
    </location>
</feature>
<sequence length="96" mass="10417">MAWLVLVIGASLSNTPACNDAYAVMAIGPWPWVSGFSWPFPAVFVELGMWTLVGCALALGLLLGQLILLGCSSCLDRLLVWLWVAELFWRSAMSAT</sequence>
<organism evidence="3 4">
    <name type="scientific">Nepenthes gracilis</name>
    <name type="common">Slender pitcher plant</name>
    <dbReference type="NCBI Taxonomy" id="150966"/>
    <lineage>
        <taxon>Eukaryota</taxon>
        <taxon>Viridiplantae</taxon>
        <taxon>Streptophyta</taxon>
        <taxon>Embryophyta</taxon>
        <taxon>Tracheophyta</taxon>
        <taxon>Spermatophyta</taxon>
        <taxon>Magnoliopsida</taxon>
        <taxon>eudicotyledons</taxon>
        <taxon>Gunneridae</taxon>
        <taxon>Pentapetalae</taxon>
        <taxon>Caryophyllales</taxon>
        <taxon>Nepenthaceae</taxon>
        <taxon>Nepenthes</taxon>
    </lineage>
</organism>
<accession>A0AAD3T1P4</accession>
<keyword evidence="1" id="KW-0472">Membrane</keyword>